<dbReference type="EMBL" id="JBJQND010000004">
    <property type="protein sequence ID" value="KAL3878125.1"/>
    <property type="molecule type" value="Genomic_DNA"/>
</dbReference>
<reference evidence="1 2" key="1">
    <citation type="submission" date="2024-11" db="EMBL/GenBank/DDBJ databases">
        <title>Chromosome-level genome assembly of the freshwater bivalve Anodonta woodiana.</title>
        <authorList>
            <person name="Chen X."/>
        </authorList>
    </citation>
    <scope>NUCLEOTIDE SEQUENCE [LARGE SCALE GENOMIC DNA]</scope>
    <source>
        <strain evidence="1">MN2024</strain>
        <tissue evidence="1">Gills</tissue>
    </source>
</reference>
<keyword evidence="2" id="KW-1185">Reference proteome</keyword>
<comment type="caution">
    <text evidence="1">The sequence shown here is derived from an EMBL/GenBank/DDBJ whole genome shotgun (WGS) entry which is preliminary data.</text>
</comment>
<evidence type="ECO:0000313" key="2">
    <source>
        <dbReference type="Proteomes" id="UP001634394"/>
    </source>
</evidence>
<dbReference type="AlphaFoldDB" id="A0ABD3WZW3"/>
<organism evidence="1 2">
    <name type="scientific">Sinanodonta woodiana</name>
    <name type="common">Chinese pond mussel</name>
    <name type="synonym">Anodonta woodiana</name>
    <dbReference type="NCBI Taxonomy" id="1069815"/>
    <lineage>
        <taxon>Eukaryota</taxon>
        <taxon>Metazoa</taxon>
        <taxon>Spiralia</taxon>
        <taxon>Lophotrochozoa</taxon>
        <taxon>Mollusca</taxon>
        <taxon>Bivalvia</taxon>
        <taxon>Autobranchia</taxon>
        <taxon>Heteroconchia</taxon>
        <taxon>Palaeoheterodonta</taxon>
        <taxon>Unionida</taxon>
        <taxon>Unionoidea</taxon>
        <taxon>Unionidae</taxon>
        <taxon>Unioninae</taxon>
        <taxon>Sinanodonta</taxon>
    </lineage>
</organism>
<sequence length="102" mass="11614">MPLHSLDVNMRGIRGLQNAGKSKYMLYPVAKETKLLNFDKFDVLVKLAQVLEAPPFTRQIGPKTTDIHITSLPLEDDEDELCCSKMYQRFNVGDRSNMEANI</sequence>
<accession>A0ABD3WZW3</accession>
<evidence type="ECO:0000313" key="1">
    <source>
        <dbReference type="EMBL" id="KAL3878125.1"/>
    </source>
</evidence>
<gene>
    <name evidence="1" type="ORF">ACJMK2_030496</name>
</gene>
<proteinExistence type="predicted"/>
<name>A0ABD3WZW3_SINWO</name>
<dbReference type="Proteomes" id="UP001634394">
    <property type="component" value="Unassembled WGS sequence"/>
</dbReference>
<protein>
    <submittedName>
        <fullName evidence="1">Uncharacterized protein</fullName>
    </submittedName>
</protein>